<protein>
    <submittedName>
        <fullName evidence="2">Uncharacterized protein</fullName>
    </submittedName>
</protein>
<dbReference type="Proteomes" id="UP000294028">
    <property type="component" value="Unassembled WGS sequence"/>
</dbReference>
<dbReference type="EMBL" id="RZHH01000002">
    <property type="protein sequence ID" value="RYJ13371.1"/>
    <property type="molecule type" value="Genomic_DNA"/>
</dbReference>
<name>A0A482TJ32_9EURY</name>
<reference evidence="2 3" key="1">
    <citation type="submission" date="2018-12" db="EMBL/GenBank/DDBJ databases">
        <title>Genome analysis provides insights into bioremediation potentialities of Halogeometricum borinquense strain N11.</title>
        <authorList>
            <person name="Najjari A."/>
            <person name="Youssef N."/>
            <person name="Fhoula I."/>
            <person name="Ben Dhia O."/>
            <person name="Mahjoubi M."/>
            <person name="Ouzari H.I."/>
            <person name="Cherif A."/>
        </authorList>
    </citation>
    <scope>NUCLEOTIDE SEQUENCE [LARGE SCALE GENOMIC DNA]</scope>
    <source>
        <strain evidence="2 3">N11</strain>
    </source>
</reference>
<feature type="transmembrane region" description="Helical" evidence="1">
    <location>
        <begin position="24"/>
        <end position="43"/>
    </location>
</feature>
<organism evidence="2 3">
    <name type="scientific">Halogeometricum borinquense</name>
    <dbReference type="NCBI Taxonomy" id="60847"/>
    <lineage>
        <taxon>Archaea</taxon>
        <taxon>Methanobacteriati</taxon>
        <taxon>Methanobacteriota</taxon>
        <taxon>Stenosarchaea group</taxon>
        <taxon>Halobacteria</taxon>
        <taxon>Halobacteriales</taxon>
        <taxon>Haloferacaceae</taxon>
        <taxon>Halogeometricum</taxon>
    </lineage>
</organism>
<sequence>MVEIELEDMSLLFRSILAGEDVRATARSLAISVGFLPLVFLAYEYYSQQTLVGAAFFPSPLGALVVFAAAIAAYRNRGGVAIISFGVFPPLGFALLSHLHVLHRPLTERLTLAATSSALIVGFVFACFGWAFGATARRLIGSMWEPRDQI</sequence>
<comment type="caution">
    <text evidence="2">The sequence shown here is derived from an EMBL/GenBank/DDBJ whole genome shotgun (WGS) entry which is preliminary data.</text>
</comment>
<keyword evidence="1" id="KW-1133">Transmembrane helix</keyword>
<accession>A0A482TJ32</accession>
<evidence type="ECO:0000313" key="3">
    <source>
        <dbReference type="Proteomes" id="UP000294028"/>
    </source>
</evidence>
<keyword evidence="1" id="KW-0472">Membrane</keyword>
<gene>
    <name evidence="2" type="ORF">ELS19_04920</name>
</gene>
<feature type="transmembrane region" description="Helical" evidence="1">
    <location>
        <begin position="113"/>
        <end position="133"/>
    </location>
</feature>
<evidence type="ECO:0000256" key="1">
    <source>
        <dbReference type="SAM" id="Phobius"/>
    </source>
</evidence>
<evidence type="ECO:0000313" key="2">
    <source>
        <dbReference type="EMBL" id="RYJ13371.1"/>
    </source>
</evidence>
<dbReference type="AlphaFoldDB" id="A0A482TJ32"/>
<keyword evidence="1" id="KW-0812">Transmembrane</keyword>
<feature type="transmembrane region" description="Helical" evidence="1">
    <location>
        <begin position="81"/>
        <end position="101"/>
    </location>
</feature>
<feature type="transmembrane region" description="Helical" evidence="1">
    <location>
        <begin position="55"/>
        <end position="74"/>
    </location>
</feature>
<proteinExistence type="predicted"/>